<dbReference type="SUPFAM" id="SSF46561">
    <property type="entry name" value="Ribosomal protein L29 (L29p)"/>
    <property type="match status" value="1"/>
</dbReference>
<gene>
    <name evidence="4" type="primary">rpl29</name>
</gene>
<keyword evidence="4" id="KW-0150">Chloroplast</keyword>
<dbReference type="GO" id="GO:0005840">
    <property type="term" value="C:ribosome"/>
    <property type="evidence" value="ECO:0007669"/>
    <property type="project" value="UniProtKB-KW"/>
</dbReference>
<evidence type="ECO:0000256" key="2">
    <source>
        <dbReference type="ARBA" id="ARBA00022980"/>
    </source>
</evidence>
<sequence>MNTNQKLFNLQKELVFLRVKQKTKQSTKTHLLKKIKYQISKILTSNT</sequence>
<keyword evidence="3" id="KW-0687">Ribonucleoprotein</keyword>
<comment type="similarity">
    <text evidence="1">Belongs to the universal ribosomal protein uL29 family.</text>
</comment>
<evidence type="ECO:0000256" key="1">
    <source>
        <dbReference type="ARBA" id="ARBA00009254"/>
    </source>
</evidence>
<geneLocation type="chloroplast" evidence="4"/>
<dbReference type="Gene3D" id="1.10.287.310">
    <property type="match status" value="1"/>
</dbReference>
<name>A0A1Z1MQX3_9FLOR</name>
<dbReference type="InterPro" id="IPR036049">
    <property type="entry name" value="Ribosomal_uL29_sf"/>
</dbReference>
<evidence type="ECO:0000313" key="4">
    <source>
        <dbReference type="EMBL" id="ARW68346.1"/>
    </source>
</evidence>
<dbReference type="GO" id="GO:0003735">
    <property type="term" value="F:structural constituent of ribosome"/>
    <property type="evidence" value="ECO:0007669"/>
    <property type="project" value="InterPro"/>
</dbReference>
<dbReference type="Pfam" id="PF00831">
    <property type="entry name" value="Ribosomal_L29"/>
    <property type="match status" value="1"/>
</dbReference>
<dbReference type="GO" id="GO:0006412">
    <property type="term" value="P:translation"/>
    <property type="evidence" value="ECO:0007669"/>
    <property type="project" value="InterPro"/>
</dbReference>
<dbReference type="NCBIfam" id="TIGR00012">
    <property type="entry name" value="L29"/>
    <property type="match status" value="1"/>
</dbReference>
<accession>A0A1Z1MQX3</accession>
<reference evidence="4" key="1">
    <citation type="journal article" date="2017" name="J. Phycol.">
        <title>Analysis of chloroplast genomes and a supermatrix inform reclassification of the Rhodomelaceae (Rhodophyta).</title>
        <authorList>
            <person name="Diaz-Tapia P."/>
            <person name="Maggs C.A."/>
            <person name="West J.A."/>
            <person name="Verbruggen H."/>
        </authorList>
    </citation>
    <scope>NUCLEOTIDE SEQUENCE</scope>
    <source>
        <strain evidence="4">PD1582</strain>
    </source>
</reference>
<protein>
    <submittedName>
        <fullName evidence="4">Ribosomal protein L29</fullName>
    </submittedName>
</protein>
<dbReference type="InterPro" id="IPR001854">
    <property type="entry name" value="Ribosomal_uL29"/>
</dbReference>
<dbReference type="AlphaFoldDB" id="A0A1Z1MQX3"/>
<keyword evidence="2 4" id="KW-0689">Ribosomal protein</keyword>
<dbReference type="EMBL" id="MF101451">
    <property type="protein sequence ID" value="ARW68346.1"/>
    <property type="molecule type" value="Genomic_DNA"/>
</dbReference>
<proteinExistence type="inferred from homology"/>
<dbReference type="GO" id="GO:1990904">
    <property type="term" value="C:ribonucleoprotein complex"/>
    <property type="evidence" value="ECO:0007669"/>
    <property type="project" value="UniProtKB-KW"/>
</dbReference>
<keyword evidence="4" id="KW-0934">Plastid</keyword>
<evidence type="ECO:0000256" key="3">
    <source>
        <dbReference type="ARBA" id="ARBA00023274"/>
    </source>
</evidence>
<organism evidence="4">
    <name type="scientific">Chondria sp.</name>
    <name type="common">in: red algae</name>
    <dbReference type="NCBI Taxonomy" id="1982705"/>
    <lineage>
        <taxon>Eukaryota</taxon>
        <taxon>Rhodophyta</taxon>
        <taxon>Florideophyceae</taxon>
        <taxon>Rhodymeniophycidae</taxon>
        <taxon>Ceramiales</taxon>
        <taxon>Rhodomelaceae</taxon>
        <taxon>Chondrieae</taxon>
        <taxon>Chondria</taxon>
    </lineage>
</organism>